<name>A0A1M5R1M0_9ACTN</name>
<feature type="compositionally biased region" description="Low complexity" evidence="1">
    <location>
        <begin position="11"/>
        <end position="21"/>
    </location>
</feature>
<keyword evidence="2" id="KW-0812">Transmembrane</keyword>
<gene>
    <name evidence="3" type="ORF">SAMN05443575_3420</name>
</gene>
<keyword evidence="4" id="KW-1185">Reference proteome</keyword>
<evidence type="ECO:0000313" key="3">
    <source>
        <dbReference type="EMBL" id="SHH20317.1"/>
    </source>
</evidence>
<feature type="region of interest" description="Disordered" evidence="1">
    <location>
        <begin position="1"/>
        <end position="21"/>
    </location>
</feature>
<dbReference type="STRING" id="1206085.SAMN05443575_3420"/>
<evidence type="ECO:0000256" key="1">
    <source>
        <dbReference type="SAM" id="MobiDB-lite"/>
    </source>
</evidence>
<organism evidence="3 4">
    <name type="scientific">Jatrophihabitans endophyticus</name>
    <dbReference type="NCBI Taxonomy" id="1206085"/>
    <lineage>
        <taxon>Bacteria</taxon>
        <taxon>Bacillati</taxon>
        <taxon>Actinomycetota</taxon>
        <taxon>Actinomycetes</taxon>
        <taxon>Jatrophihabitantales</taxon>
        <taxon>Jatrophihabitantaceae</taxon>
        <taxon>Jatrophihabitans</taxon>
    </lineage>
</organism>
<keyword evidence="2" id="KW-1133">Transmembrane helix</keyword>
<protein>
    <recommendedName>
        <fullName evidence="5">DUF4229 domain-containing protein</fullName>
    </recommendedName>
</protein>
<reference evidence="3 4" key="1">
    <citation type="submission" date="2016-11" db="EMBL/GenBank/DDBJ databases">
        <authorList>
            <person name="Jaros S."/>
            <person name="Januszkiewicz K."/>
            <person name="Wedrychowicz H."/>
        </authorList>
    </citation>
    <scope>NUCLEOTIDE SEQUENCE [LARGE SCALE GENOMIC DNA]</scope>
    <source>
        <strain evidence="3 4">DSM 45627</strain>
    </source>
</reference>
<accession>A0A1M5R1M0</accession>
<evidence type="ECO:0000256" key="2">
    <source>
        <dbReference type="SAM" id="Phobius"/>
    </source>
</evidence>
<evidence type="ECO:0000313" key="4">
    <source>
        <dbReference type="Proteomes" id="UP000186132"/>
    </source>
</evidence>
<keyword evidence="2" id="KW-0472">Membrane</keyword>
<feature type="transmembrane region" description="Helical" evidence="2">
    <location>
        <begin position="29"/>
        <end position="49"/>
    </location>
</feature>
<dbReference type="InterPro" id="IPR025323">
    <property type="entry name" value="DUF4229"/>
</dbReference>
<dbReference type="Proteomes" id="UP000186132">
    <property type="component" value="Unassembled WGS sequence"/>
</dbReference>
<proteinExistence type="predicted"/>
<dbReference type="RefSeq" id="WP_073391634.1">
    <property type="nucleotide sequence ID" value="NZ_FQVU01000005.1"/>
</dbReference>
<feature type="transmembrane region" description="Helical" evidence="2">
    <location>
        <begin position="55"/>
        <end position="74"/>
    </location>
</feature>
<dbReference type="Pfam" id="PF14012">
    <property type="entry name" value="DUF4229"/>
    <property type="match status" value="1"/>
</dbReference>
<dbReference type="AlphaFoldDB" id="A0A1M5R1M0"/>
<dbReference type="EMBL" id="FQVU01000005">
    <property type="protein sequence ID" value="SHH20317.1"/>
    <property type="molecule type" value="Genomic_DNA"/>
</dbReference>
<sequence>MSDAAVGDARQQGPQQGAQPQFGRWMGSMWLYTALRFGLFFVLWGILLLVGLEALFAALVALVLSVPLSFVLLAKPRRAFTAQLEARVDAQRRRRADLDQQLDPEGHETDRD</sequence>
<evidence type="ECO:0008006" key="5">
    <source>
        <dbReference type="Google" id="ProtNLM"/>
    </source>
</evidence>